<evidence type="ECO:0000259" key="1">
    <source>
        <dbReference type="Pfam" id="PF00535"/>
    </source>
</evidence>
<dbReference type="Proteomes" id="UP000219167">
    <property type="component" value="Unassembled WGS sequence"/>
</dbReference>
<name>A0A285U2G5_9HYPH</name>
<evidence type="ECO:0000313" key="3">
    <source>
        <dbReference type="Proteomes" id="UP000219167"/>
    </source>
</evidence>
<feature type="domain" description="Glycosyltransferase 2-like" evidence="1">
    <location>
        <begin position="6"/>
        <end position="158"/>
    </location>
</feature>
<sequence>MMAKLTVAIPYYQKQAGILRRALASVFEQSFTDFDIIVVDDQSPFSIDEELAPLPAEQRTRITVIRQKNAGPGGARNTALDNVPAETEFVAFLDSDDVWTPDHLKNAYEGMTGFGADCYWASITGGDAFYYHFGVADLEKTERVERLRDKPLTVELPELSSVMLKNWSFLHLSCMVIGRKLFETVRFDARLRLAAEDVLFFCDCVKAADRVILCDEPGAVRGEGINIFHGIDNDSPQFLKQQFNTWIALDMLEGRFARRSSEAASIRSYKSTARRQALWSQAKRVRSRKLPQLDLLAKWVWRDPVLLRSVFELAAGKIAR</sequence>
<protein>
    <submittedName>
        <fullName evidence="2">Succinoglycan biosynthesis protein ExoW</fullName>
    </submittedName>
</protein>
<dbReference type="PANTHER" id="PTHR43685:SF2">
    <property type="entry name" value="GLYCOSYLTRANSFERASE 2-LIKE DOMAIN-CONTAINING PROTEIN"/>
    <property type="match status" value="1"/>
</dbReference>
<evidence type="ECO:0000313" key="2">
    <source>
        <dbReference type="EMBL" id="SOC35867.1"/>
    </source>
</evidence>
<organism evidence="2 3">
    <name type="scientific">Rhizobium subbaraonis</name>
    <dbReference type="NCBI Taxonomy" id="908946"/>
    <lineage>
        <taxon>Bacteria</taxon>
        <taxon>Pseudomonadati</taxon>
        <taxon>Pseudomonadota</taxon>
        <taxon>Alphaproteobacteria</taxon>
        <taxon>Hyphomicrobiales</taxon>
        <taxon>Rhizobiaceae</taxon>
        <taxon>Rhizobium/Agrobacterium group</taxon>
        <taxon>Rhizobium</taxon>
    </lineage>
</organism>
<dbReference type="Gene3D" id="3.90.550.10">
    <property type="entry name" value="Spore Coat Polysaccharide Biosynthesis Protein SpsA, Chain A"/>
    <property type="match status" value="1"/>
</dbReference>
<dbReference type="InterPro" id="IPR001173">
    <property type="entry name" value="Glyco_trans_2-like"/>
</dbReference>
<dbReference type="SUPFAM" id="SSF53448">
    <property type="entry name" value="Nucleotide-diphospho-sugar transferases"/>
    <property type="match status" value="1"/>
</dbReference>
<gene>
    <name evidence="2" type="ORF">SAMN05892877_102198</name>
</gene>
<dbReference type="InterPro" id="IPR050834">
    <property type="entry name" value="Glycosyltransf_2"/>
</dbReference>
<dbReference type="PANTHER" id="PTHR43685">
    <property type="entry name" value="GLYCOSYLTRANSFERASE"/>
    <property type="match status" value="1"/>
</dbReference>
<keyword evidence="3" id="KW-1185">Reference proteome</keyword>
<dbReference type="AlphaFoldDB" id="A0A285U2G5"/>
<dbReference type="CDD" id="cd00761">
    <property type="entry name" value="Glyco_tranf_GTA_type"/>
    <property type="match status" value="1"/>
</dbReference>
<dbReference type="InterPro" id="IPR029044">
    <property type="entry name" value="Nucleotide-diphossugar_trans"/>
</dbReference>
<reference evidence="2 3" key="1">
    <citation type="submission" date="2017-08" db="EMBL/GenBank/DDBJ databases">
        <authorList>
            <person name="de Groot N.N."/>
        </authorList>
    </citation>
    <scope>NUCLEOTIDE SEQUENCE [LARGE SCALE GENOMIC DNA]</scope>
    <source>
        <strain evidence="2 3">JC85</strain>
    </source>
</reference>
<proteinExistence type="predicted"/>
<accession>A0A285U2G5</accession>
<dbReference type="Pfam" id="PF00535">
    <property type="entry name" value="Glycos_transf_2"/>
    <property type="match status" value="1"/>
</dbReference>
<dbReference type="EMBL" id="OBQD01000002">
    <property type="protein sequence ID" value="SOC35867.1"/>
    <property type="molecule type" value="Genomic_DNA"/>
</dbReference>